<evidence type="ECO:0000313" key="4">
    <source>
        <dbReference type="Proteomes" id="UP000321429"/>
    </source>
</evidence>
<protein>
    <submittedName>
        <fullName evidence="3">DNA nuclease</fullName>
    </submittedName>
</protein>
<evidence type="ECO:0000259" key="2">
    <source>
        <dbReference type="SMART" id="SM00892"/>
    </source>
</evidence>
<dbReference type="SMART" id="SM00892">
    <property type="entry name" value="Endonuclease_NS"/>
    <property type="match status" value="1"/>
</dbReference>
<feature type="region of interest" description="Disordered" evidence="1">
    <location>
        <begin position="153"/>
        <end position="172"/>
    </location>
</feature>
<evidence type="ECO:0000313" key="3">
    <source>
        <dbReference type="EMBL" id="GEK29638.1"/>
    </source>
</evidence>
<feature type="compositionally biased region" description="Polar residues" evidence="1">
    <location>
        <begin position="160"/>
        <end position="172"/>
    </location>
</feature>
<dbReference type="RefSeq" id="WP_057809790.1">
    <property type="nucleotide sequence ID" value="NZ_BJUD01000085.1"/>
</dbReference>
<feature type="domain" description="DNA/RNA non-specific endonuclease/pyrophosphatase/phosphodiesterase" evidence="2">
    <location>
        <begin position="80"/>
        <end position="254"/>
    </location>
</feature>
<dbReference type="GO" id="GO:0016787">
    <property type="term" value="F:hydrolase activity"/>
    <property type="evidence" value="ECO:0007669"/>
    <property type="project" value="InterPro"/>
</dbReference>
<dbReference type="AlphaFoldDB" id="A0A510VRP5"/>
<dbReference type="InterPro" id="IPR044927">
    <property type="entry name" value="Endonuclea_NS_2"/>
</dbReference>
<dbReference type="InterPro" id="IPR044929">
    <property type="entry name" value="DNA/RNA_non-sp_Endonuclease_sf"/>
</dbReference>
<dbReference type="EMBL" id="BJUD01000085">
    <property type="protein sequence ID" value="GEK29638.1"/>
    <property type="molecule type" value="Genomic_DNA"/>
</dbReference>
<organism evidence="3 4">
    <name type="scientific">Furfurilactobacillus siliginis</name>
    <dbReference type="NCBI Taxonomy" id="348151"/>
    <lineage>
        <taxon>Bacteria</taxon>
        <taxon>Bacillati</taxon>
        <taxon>Bacillota</taxon>
        <taxon>Bacilli</taxon>
        <taxon>Lactobacillales</taxon>
        <taxon>Lactobacillaceae</taxon>
        <taxon>Furfurilactobacillus</taxon>
    </lineage>
</organism>
<feature type="region of interest" description="Disordered" evidence="1">
    <location>
        <begin position="250"/>
        <end position="270"/>
    </location>
</feature>
<feature type="region of interest" description="Disordered" evidence="1">
    <location>
        <begin position="29"/>
        <end position="51"/>
    </location>
</feature>
<name>A0A510VRP5_9LACO</name>
<comment type="caution">
    <text evidence="3">The sequence shown here is derived from an EMBL/GenBank/DDBJ whole genome shotgun (WGS) entry which is preliminary data.</text>
</comment>
<dbReference type="Proteomes" id="UP000321429">
    <property type="component" value="Unassembled WGS sequence"/>
</dbReference>
<sequence>MRNRQNRTYALVAVLVIAIVIGAFALSRSSSKPTSTTTTQSSQQTGGEDKSEDLTKLAYHSGDDPVVTINHNRSTLKADAWQNNHVIYSNLDDLNRTTAANTAYLEARNVANDSLRVRQYVQPSGWHQKMDQGQAIINRGHLIAYSLSGGIDQDGHYQPDNDSGDQNNPKNLFTQSAFSNQKLQTIYESKIRTALRQNKHVIFQAQAIFSGNNLMANGVHLQALSTDGQLNFNVYLHNVQPGYQFDYATGRSKKDSSMRVPEPATSSRSW</sequence>
<dbReference type="GO" id="GO:0003676">
    <property type="term" value="F:nucleic acid binding"/>
    <property type="evidence" value="ECO:0007669"/>
    <property type="project" value="InterPro"/>
</dbReference>
<dbReference type="InterPro" id="IPR001604">
    <property type="entry name" value="Endo_G_ENPP1-like_dom"/>
</dbReference>
<feature type="compositionally biased region" description="Low complexity" evidence="1">
    <location>
        <begin position="29"/>
        <end position="45"/>
    </location>
</feature>
<dbReference type="Gene3D" id="3.40.570.10">
    <property type="entry name" value="Extracellular Endonuclease, subunit A"/>
    <property type="match status" value="1"/>
</dbReference>
<gene>
    <name evidence="3" type="ORF">LSI01_19490</name>
</gene>
<accession>A0A510VRP5</accession>
<proteinExistence type="predicted"/>
<reference evidence="3 4" key="1">
    <citation type="submission" date="2019-07" db="EMBL/GenBank/DDBJ databases">
        <title>Whole genome shotgun sequence of Lactobacillus siliginis NBRC 101315.</title>
        <authorList>
            <person name="Hosoyama A."/>
            <person name="Uohara A."/>
            <person name="Ohji S."/>
            <person name="Ichikawa N."/>
        </authorList>
    </citation>
    <scope>NUCLEOTIDE SEQUENCE [LARGE SCALE GENOMIC DNA]</scope>
    <source>
        <strain evidence="3 4">NBRC 101315</strain>
    </source>
</reference>
<dbReference type="Pfam" id="PF13930">
    <property type="entry name" value="Endonuclea_NS_2"/>
    <property type="match status" value="1"/>
</dbReference>
<evidence type="ECO:0000256" key="1">
    <source>
        <dbReference type="SAM" id="MobiDB-lite"/>
    </source>
</evidence>
<dbReference type="OrthoDB" id="9783680at2"/>
<dbReference type="GO" id="GO:0046872">
    <property type="term" value="F:metal ion binding"/>
    <property type="evidence" value="ECO:0007669"/>
    <property type="project" value="InterPro"/>
</dbReference>